<reference evidence="1 2" key="1">
    <citation type="journal article" date="2023" name="Sci. Data">
        <title>Genome assembly of the Korean intertidal mud-creeper Batillaria attramentaria.</title>
        <authorList>
            <person name="Patra A.K."/>
            <person name="Ho P.T."/>
            <person name="Jun S."/>
            <person name="Lee S.J."/>
            <person name="Kim Y."/>
            <person name="Won Y.J."/>
        </authorList>
    </citation>
    <scope>NUCLEOTIDE SEQUENCE [LARGE SCALE GENOMIC DNA]</scope>
    <source>
        <strain evidence="1">Wonlab-2016</strain>
    </source>
</reference>
<name>A0ABD0M8B3_9CAEN</name>
<dbReference type="AlphaFoldDB" id="A0ABD0M8B3"/>
<organism evidence="1 2">
    <name type="scientific">Batillaria attramentaria</name>
    <dbReference type="NCBI Taxonomy" id="370345"/>
    <lineage>
        <taxon>Eukaryota</taxon>
        <taxon>Metazoa</taxon>
        <taxon>Spiralia</taxon>
        <taxon>Lophotrochozoa</taxon>
        <taxon>Mollusca</taxon>
        <taxon>Gastropoda</taxon>
        <taxon>Caenogastropoda</taxon>
        <taxon>Sorbeoconcha</taxon>
        <taxon>Cerithioidea</taxon>
        <taxon>Batillariidae</taxon>
        <taxon>Batillaria</taxon>
    </lineage>
</organism>
<comment type="caution">
    <text evidence="1">The sequence shown here is derived from an EMBL/GenBank/DDBJ whole genome shotgun (WGS) entry which is preliminary data.</text>
</comment>
<protein>
    <submittedName>
        <fullName evidence="1">Uncharacterized protein</fullName>
    </submittedName>
</protein>
<dbReference type="Proteomes" id="UP001519460">
    <property type="component" value="Unassembled WGS sequence"/>
</dbReference>
<sequence length="128" mass="14543">MWRQSVSKHKTLQNEPPQLVSRRPAAALIIRPRNYNLQNFKGGIIKLHLAPSNQCLALQQHIVFAGLELWDALLNLRCPEQILTGRRPVCRISDNKQNFNGILEGANDHCPMNSITSSLTDHFAMEVY</sequence>
<proteinExistence type="predicted"/>
<evidence type="ECO:0000313" key="2">
    <source>
        <dbReference type="Proteomes" id="UP001519460"/>
    </source>
</evidence>
<gene>
    <name evidence="1" type="ORF">BaRGS_00000414</name>
</gene>
<evidence type="ECO:0000313" key="1">
    <source>
        <dbReference type="EMBL" id="KAK7508175.1"/>
    </source>
</evidence>
<dbReference type="EMBL" id="JACVVK020000002">
    <property type="protein sequence ID" value="KAK7508175.1"/>
    <property type="molecule type" value="Genomic_DNA"/>
</dbReference>
<accession>A0ABD0M8B3</accession>
<keyword evidence="2" id="KW-1185">Reference proteome</keyword>